<protein>
    <submittedName>
        <fullName evidence="1">Uncharacterized protein</fullName>
    </submittedName>
</protein>
<evidence type="ECO:0000313" key="2">
    <source>
        <dbReference type="Proteomes" id="UP001054889"/>
    </source>
</evidence>
<dbReference type="AlphaFoldDB" id="A0AAV5DQT7"/>
<keyword evidence="2" id="KW-1185">Reference proteome</keyword>
<organism evidence="1 2">
    <name type="scientific">Eleusine coracana subsp. coracana</name>
    <dbReference type="NCBI Taxonomy" id="191504"/>
    <lineage>
        <taxon>Eukaryota</taxon>
        <taxon>Viridiplantae</taxon>
        <taxon>Streptophyta</taxon>
        <taxon>Embryophyta</taxon>
        <taxon>Tracheophyta</taxon>
        <taxon>Spermatophyta</taxon>
        <taxon>Magnoliopsida</taxon>
        <taxon>Liliopsida</taxon>
        <taxon>Poales</taxon>
        <taxon>Poaceae</taxon>
        <taxon>PACMAD clade</taxon>
        <taxon>Chloridoideae</taxon>
        <taxon>Cynodonteae</taxon>
        <taxon>Eleusininae</taxon>
        <taxon>Eleusine</taxon>
    </lineage>
</organism>
<comment type="caution">
    <text evidence="1">The sequence shown here is derived from an EMBL/GenBank/DDBJ whole genome shotgun (WGS) entry which is preliminary data.</text>
</comment>
<proteinExistence type="predicted"/>
<dbReference type="EMBL" id="BQKI01000024">
    <property type="protein sequence ID" value="GJN12751.1"/>
    <property type="molecule type" value="Genomic_DNA"/>
</dbReference>
<accession>A0AAV5DQT7</accession>
<reference evidence="1" key="2">
    <citation type="submission" date="2021-12" db="EMBL/GenBank/DDBJ databases">
        <title>Resequencing data analysis of finger millet.</title>
        <authorList>
            <person name="Hatakeyama M."/>
            <person name="Aluri S."/>
            <person name="Balachadran M.T."/>
            <person name="Sivarajan S.R."/>
            <person name="Poveda L."/>
            <person name="Shimizu-Inatsugi R."/>
            <person name="Schlapbach R."/>
            <person name="Sreeman S.M."/>
            <person name="Shimizu K.K."/>
        </authorList>
    </citation>
    <scope>NUCLEOTIDE SEQUENCE</scope>
</reference>
<reference evidence="1" key="1">
    <citation type="journal article" date="2018" name="DNA Res.">
        <title>Multiple hybrid de novo genome assembly of finger millet, an orphan allotetraploid crop.</title>
        <authorList>
            <person name="Hatakeyama M."/>
            <person name="Aluri S."/>
            <person name="Balachadran M.T."/>
            <person name="Sivarajan S.R."/>
            <person name="Patrignani A."/>
            <person name="Gruter S."/>
            <person name="Poveda L."/>
            <person name="Shimizu-Inatsugi R."/>
            <person name="Baeten J."/>
            <person name="Francoijs K.J."/>
            <person name="Nataraja K.N."/>
            <person name="Reddy Y.A.N."/>
            <person name="Phadnis S."/>
            <person name="Ravikumar R.L."/>
            <person name="Schlapbach R."/>
            <person name="Sreeman S.M."/>
            <person name="Shimizu K.K."/>
        </authorList>
    </citation>
    <scope>NUCLEOTIDE SEQUENCE</scope>
</reference>
<gene>
    <name evidence="1" type="primary">ga31058</name>
    <name evidence="1" type="ORF">PR202_ga31058</name>
</gene>
<sequence>MGKILFFGPTNGFMAKVLRIWHLAFLLQFHEDEPKPARSGRLSPTGHGFRISWEPFMWVY</sequence>
<evidence type="ECO:0000313" key="1">
    <source>
        <dbReference type="EMBL" id="GJN12751.1"/>
    </source>
</evidence>
<name>A0AAV5DQT7_ELECO</name>
<dbReference type="Proteomes" id="UP001054889">
    <property type="component" value="Unassembled WGS sequence"/>
</dbReference>